<dbReference type="EMBL" id="NRST01000001">
    <property type="protein sequence ID" value="PAW58177.1"/>
    <property type="molecule type" value="Genomic_DNA"/>
</dbReference>
<keyword evidence="3" id="KW-1185">Reference proteome</keyword>
<evidence type="ECO:0000313" key="2">
    <source>
        <dbReference type="EMBL" id="PAW58177.1"/>
    </source>
</evidence>
<comment type="caution">
    <text evidence="2">The sequence shown here is derived from an EMBL/GenBank/DDBJ whole genome shotgun (WGS) entry which is preliminary data.</text>
</comment>
<evidence type="ECO:0000313" key="3">
    <source>
        <dbReference type="Proteomes" id="UP000217830"/>
    </source>
</evidence>
<proteinExistence type="predicted"/>
<dbReference type="RefSeq" id="WP_095668756.1">
    <property type="nucleotide sequence ID" value="NZ_NRSS01000003.1"/>
</dbReference>
<dbReference type="AlphaFoldDB" id="A0A2A2PRU1"/>
<dbReference type="Proteomes" id="UP000217830">
    <property type="component" value="Unassembled WGS sequence"/>
</dbReference>
<reference evidence="2 3" key="1">
    <citation type="submission" date="2017-08" db="EMBL/GenBank/DDBJ databases">
        <title>Draft Genome Sequence of Pseudomonas moraviensis TYU6, isolated from Taxus cuspidata by using PacBio Single-Molecule Real-Time Technology.</title>
        <authorList>
            <person name="Baek K.-H."/>
            <person name="Mishra A.K."/>
        </authorList>
    </citation>
    <scope>NUCLEOTIDE SEQUENCE [LARGE SCALE GENOMIC DNA]</scope>
    <source>
        <strain evidence="2 3">TYU6</strain>
    </source>
</reference>
<accession>A0A2A2PRU1</accession>
<gene>
    <name evidence="2" type="ORF">CKQ80_23665</name>
</gene>
<evidence type="ECO:0000256" key="1">
    <source>
        <dbReference type="SAM" id="MobiDB-lite"/>
    </source>
</evidence>
<name>A0A2A2PRU1_9PSED</name>
<protein>
    <submittedName>
        <fullName evidence="2">Uncharacterized protein</fullName>
    </submittedName>
</protein>
<feature type="region of interest" description="Disordered" evidence="1">
    <location>
        <begin position="1"/>
        <end position="25"/>
    </location>
</feature>
<sequence length="127" mass="14018">MAEEQELAPVDPPLTAEAIKQRKKREKAAAKDAALGVEKFTVEVAGVFKPDLKAVMKAHGFNNQQEVYQNLLRNLIAADFETQAQMLKCVTTPFVVTEKVSRIIQAAGMKSLADDPPEPDDEIDIPR</sequence>
<organism evidence="2 3">
    <name type="scientific">Pseudomonas moraviensis</name>
    <dbReference type="NCBI Taxonomy" id="321662"/>
    <lineage>
        <taxon>Bacteria</taxon>
        <taxon>Pseudomonadati</taxon>
        <taxon>Pseudomonadota</taxon>
        <taxon>Gammaproteobacteria</taxon>
        <taxon>Pseudomonadales</taxon>
        <taxon>Pseudomonadaceae</taxon>
        <taxon>Pseudomonas</taxon>
    </lineage>
</organism>